<organism evidence="7 8">
    <name type="scientific">Pseudonocardia cypriaca</name>
    <dbReference type="NCBI Taxonomy" id="882449"/>
    <lineage>
        <taxon>Bacteria</taxon>
        <taxon>Bacillati</taxon>
        <taxon>Actinomycetota</taxon>
        <taxon>Actinomycetes</taxon>
        <taxon>Pseudonocardiales</taxon>
        <taxon>Pseudonocardiaceae</taxon>
        <taxon>Pseudonocardia</taxon>
    </lineage>
</organism>
<evidence type="ECO:0000256" key="5">
    <source>
        <dbReference type="ARBA" id="ARBA00023004"/>
    </source>
</evidence>
<dbReference type="Proteomes" id="UP000319818">
    <property type="component" value="Unassembled WGS sequence"/>
</dbReference>
<sequence length="398" mass="42999">MLALPEIDLTDPAVLNDPFTAYAPARERSPLARLRAPGMPPMWGVLRHVEARAMLADPARFALSPASYAFRLEVSDELRPYLHTVQEMEGAKHVRLRKLVAPAFTARRAAEFRPRIERIVDELLDDLAEHAADGPADLLTRVAHPLPMAVMCELVGIPAEDRPRWRGYGAAISAGAGAVFAAAFPEIIRDAEAAVEARRREPLDDIVSDLVRIHDEDGDRLTDVELVALVWLLVLAGQTPSNLIANSVEALLAHPDQLAALRADPGLAPRAVEELIRWCSPQLLTIPRLAAQDGELAGVPIAKGDLVTAVLPAVNRDPRVFADPDTLDITRTGAASHLGFAHGPHFCLGAAFARIQTQVALTALLRRAPGLALAVPQEEVRRAPDGGTWRPAALPVTL</sequence>
<keyword evidence="5" id="KW-0408">Iron</keyword>
<name>A0A543FV87_9PSEU</name>
<dbReference type="GO" id="GO:0004497">
    <property type="term" value="F:monooxygenase activity"/>
    <property type="evidence" value="ECO:0007669"/>
    <property type="project" value="UniProtKB-KW"/>
</dbReference>
<keyword evidence="3" id="KW-0479">Metal-binding</keyword>
<dbReference type="PRINTS" id="PR00359">
    <property type="entry name" value="BP450"/>
</dbReference>
<dbReference type="GO" id="GO:0005506">
    <property type="term" value="F:iron ion binding"/>
    <property type="evidence" value="ECO:0007669"/>
    <property type="project" value="InterPro"/>
</dbReference>
<evidence type="ECO:0000256" key="3">
    <source>
        <dbReference type="ARBA" id="ARBA00022723"/>
    </source>
</evidence>
<dbReference type="PANTHER" id="PTHR46696:SF1">
    <property type="entry name" value="CYTOCHROME P450 YJIB-RELATED"/>
    <property type="match status" value="1"/>
</dbReference>
<protein>
    <submittedName>
        <fullName evidence="7">Cytochrome P450</fullName>
    </submittedName>
</protein>
<dbReference type="SUPFAM" id="SSF48264">
    <property type="entry name" value="Cytochrome P450"/>
    <property type="match status" value="1"/>
</dbReference>
<dbReference type="AlphaFoldDB" id="A0A543FV87"/>
<dbReference type="InterPro" id="IPR002397">
    <property type="entry name" value="Cyt_P450_B"/>
</dbReference>
<evidence type="ECO:0000313" key="7">
    <source>
        <dbReference type="EMBL" id="TQM37729.1"/>
    </source>
</evidence>
<keyword evidence="8" id="KW-1185">Reference proteome</keyword>
<dbReference type="GO" id="GO:0020037">
    <property type="term" value="F:heme binding"/>
    <property type="evidence" value="ECO:0007669"/>
    <property type="project" value="InterPro"/>
</dbReference>
<dbReference type="FunFam" id="1.10.630.10:FF:000018">
    <property type="entry name" value="Cytochrome P450 monooxygenase"/>
    <property type="match status" value="1"/>
</dbReference>
<reference evidence="7 8" key="1">
    <citation type="submission" date="2019-06" db="EMBL/GenBank/DDBJ databases">
        <title>Sequencing the genomes of 1000 actinobacteria strains.</title>
        <authorList>
            <person name="Klenk H.-P."/>
        </authorList>
    </citation>
    <scope>NUCLEOTIDE SEQUENCE [LARGE SCALE GENOMIC DNA]</scope>
    <source>
        <strain evidence="7 8">DSM 45511</strain>
    </source>
</reference>
<evidence type="ECO:0000256" key="6">
    <source>
        <dbReference type="ARBA" id="ARBA00023033"/>
    </source>
</evidence>
<evidence type="ECO:0000256" key="4">
    <source>
        <dbReference type="ARBA" id="ARBA00023002"/>
    </source>
</evidence>
<dbReference type="Gene3D" id="1.10.630.10">
    <property type="entry name" value="Cytochrome P450"/>
    <property type="match status" value="1"/>
</dbReference>
<keyword evidence="2" id="KW-0349">Heme</keyword>
<dbReference type="OrthoDB" id="142769at2"/>
<dbReference type="EMBL" id="VFPH01000002">
    <property type="protein sequence ID" value="TQM37729.1"/>
    <property type="molecule type" value="Genomic_DNA"/>
</dbReference>
<dbReference type="PANTHER" id="PTHR46696">
    <property type="entry name" value="P450, PUTATIVE (EUROFUNG)-RELATED"/>
    <property type="match status" value="1"/>
</dbReference>
<keyword evidence="4" id="KW-0560">Oxidoreductase</keyword>
<comment type="similarity">
    <text evidence="1">Belongs to the cytochrome P450 family.</text>
</comment>
<evidence type="ECO:0000256" key="1">
    <source>
        <dbReference type="ARBA" id="ARBA00010617"/>
    </source>
</evidence>
<dbReference type="GO" id="GO:0016705">
    <property type="term" value="F:oxidoreductase activity, acting on paired donors, with incorporation or reduction of molecular oxygen"/>
    <property type="evidence" value="ECO:0007669"/>
    <property type="project" value="InterPro"/>
</dbReference>
<comment type="caution">
    <text evidence="7">The sequence shown here is derived from an EMBL/GenBank/DDBJ whole genome shotgun (WGS) entry which is preliminary data.</text>
</comment>
<dbReference type="Pfam" id="PF00067">
    <property type="entry name" value="p450"/>
    <property type="match status" value="1"/>
</dbReference>
<evidence type="ECO:0000313" key="8">
    <source>
        <dbReference type="Proteomes" id="UP000319818"/>
    </source>
</evidence>
<dbReference type="InterPro" id="IPR001128">
    <property type="entry name" value="Cyt_P450"/>
</dbReference>
<accession>A0A543FV87</accession>
<gene>
    <name evidence="7" type="ORF">FB388_4947</name>
</gene>
<dbReference type="InterPro" id="IPR036396">
    <property type="entry name" value="Cyt_P450_sf"/>
</dbReference>
<proteinExistence type="inferred from homology"/>
<keyword evidence="6" id="KW-0503">Monooxygenase</keyword>
<evidence type="ECO:0000256" key="2">
    <source>
        <dbReference type="ARBA" id="ARBA00022617"/>
    </source>
</evidence>
<dbReference type="RefSeq" id="WP_142104503.1">
    <property type="nucleotide sequence ID" value="NZ_VFPH01000002.1"/>
</dbReference>